<feature type="compositionally biased region" description="Polar residues" evidence="1">
    <location>
        <begin position="363"/>
        <end position="375"/>
    </location>
</feature>
<evidence type="ECO:0000313" key="2">
    <source>
        <dbReference type="EMBL" id="ESZ99581.1"/>
    </source>
</evidence>
<accession>W9CUJ4</accession>
<feature type="compositionally biased region" description="Basic and acidic residues" evidence="1">
    <location>
        <begin position="382"/>
        <end position="392"/>
    </location>
</feature>
<name>W9CUJ4_SCLBF</name>
<dbReference type="EMBL" id="AYSA01000002">
    <property type="protein sequence ID" value="ESZ99581.1"/>
    <property type="molecule type" value="Genomic_DNA"/>
</dbReference>
<comment type="caution">
    <text evidence="2">The sequence shown here is derived from an EMBL/GenBank/DDBJ whole genome shotgun (WGS) entry which is preliminary data.</text>
</comment>
<sequence length="621" mass="67016">MCVKKFWGYTCGHCSPCFLVKCPTTAQNDNFPPCSIPAEQPIFANQFCHACMRVNWNKGVIAEEEAHKGRHERGECGCEVVFDRGERERREREREAREKEVKEVKEREEREEREREVRALREGGGELEAREQRREREMEGSGSGSGSGSASGRDGNGRFRARGRGKGRGAADAANGAGVASATEKTGEKNGGEEREGKKKQMEEYGGDAGMMRGMNSGFTMGASSSSSGYHSPRATDPNSTHRYQHYAHNNMGGGPMDNTGLGNMFDVNPMTGIIAGLPISNPPPITSSSEMYGDMMIIPPSPRMSAMGVYPMGHPILTNRGTDNHPYDVAALGALPPAGPSNWQSPGIMTSSTYSDGNSSSVYAGNQSSWNPNPHLNAPSMDHRASYRDGQTRSQHPTLPAFADPNVYQQYRQLDPDAQRNAYNYVGYYCIDRPTGGSPQTRAQGPVPTTDPQTNSGFIRAPTISALPGGTAGAGMVWHSSYNSQPPLPPLSALPNLPPQIPYFGDSAPAAPRYSNEALSVSRRHARNNARNPFQRSRTSPSVGTIHMQGANNTGPAQMDSHATPGTTLGQVSIHSNATTPVTTPGQSQVGSEDTPVTMNISVLRTPRVISSMPRPNSTM</sequence>
<dbReference type="Proteomes" id="UP000019487">
    <property type="component" value="Unassembled WGS sequence"/>
</dbReference>
<feature type="compositionally biased region" description="Basic and acidic residues" evidence="1">
    <location>
        <begin position="89"/>
        <end position="139"/>
    </location>
</feature>
<feature type="compositionally biased region" description="Polar residues" evidence="1">
    <location>
        <begin position="530"/>
        <end position="544"/>
    </location>
</feature>
<proteinExistence type="predicted"/>
<organism evidence="2 3">
    <name type="scientific">Sclerotinia borealis (strain F-4128)</name>
    <dbReference type="NCBI Taxonomy" id="1432307"/>
    <lineage>
        <taxon>Eukaryota</taxon>
        <taxon>Fungi</taxon>
        <taxon>Dikarya</taxon>
        <taxon>Ascomycota</taxon>
        <taxon>Pezizomycotina</taxon>
        <taxon>Leotiomycetes</taxon>
        <taxon>Helotiales</taxon>
        <taxon>Sclerotiniaceae</taxon>
        <taxon>Sclerotinia</taxon>
    </lineage>
</organism>
<dbReference type="STRING" id="1432307.W9CUJ4"/>
<protein>
    <submittedName>
        <fullName evidence="2">Uncharacterized protein</fullName>
    </submittedName>
</protein>
<evidence type="ECO:0000256" key="1">
    <source>
        <dbReference type="SAM" id="MobiDB-lite"/>
    </source>
</evidence>
<dbReference type="HOGENOM" id="CLU_039847_0_0_1"/>
<dbReference type="OrthoDB" id="3438093at2759"/>
<feature type="region of interest" description="Disordered" evidence="1">
    <location>
        <begin position="89"/>
        <end position="242"/>
    </location>
</feature>
<gene>
    <name evidence="2" type="ORF">SBOR_0026</name>
</gene>
<evidence type="ECO:0000313" key="3">
    <source>
        <dbReference type="Proteomes" id="UP000019487"/>
    </source>
</evidence>
<keyword evidence="3" id="KW-1185">Reference proteome</keyword>
<feature type="compositionally biased region" description="Basic and acidic residues" evidence="1">
    <location>
        <begin position="185"/>
        <end position="203"/>
    </location>
</feature>
<feature type="region of interest" description="Disordered" evidence="1">
    <location>
        <begin position="525"/>
        <end position="600"/>
    </location>
</feature>
<reference evidence="2 3" key="1">
    <citation type="journal article" date="2014" name="Genome Announc.">
        <title>Draft genome sequence of Sclerotinia borealis, a psychrophilic plant pathogenic fungus.</title>
        <authorList>
            <person name="Mardanov A.V."/>
            <person name="Beletsky A.V."/>
            <person name="Kadnikov V.V."/>
            <person name="Ignatov A.N."/>
            <person name="Ravin N.V."/>
        </authorList>
    </citation>
    <scope>NUCLEOTIDE SEQUENCE [LARGE SCALE GENOMIC DNA]</scope>
    <source>
        <strain evidence="3">F-4157</strain>
    </source>
</reference>
<dbReference type="AlphaFoldDB" id="W9CUJ4"/>
<feature type="region of interest" description="Disordered" evidence="1">
    <location>
        <begin position="436"/>
        <end position="458"/>
    </location>
</feature>
<feature type="region of interest" description="Disordered" evidence="1">
    <location>
        <begin position="349"/>
        <end position="404"/>
    </location>
</feature>
<feature type="compositionally biased region" description="Low complexity" evidence="1">
    <location>
        <begin position="352"/>
        <end position="362"/>
    </location>
</feature>
<feature type="compositionally biased region" description="Polar residues" evidence="1">
    <location>
        <begin position="565"/>
        <end position="600"/>
    </location>
</feature>